<organism evidence="1 2">
    <name type="scientific">Pseudolycoriella hygida</name>
    <dbReference type="NCBI Taxonomy" id="35572"/>
    <lineage>
        <taxon>Eukaryota</taxon>
        <taxon>Metazoa</taxon>
        <taxon>Ecdysozoa</taxon>
        <taxon>Arthropoda</taxon>
        <taxon>Hexapoda</taxon>
        <taxon>Insecta</taxon>
        <taxon>Pterygota</taxon>
        <taxon>Neoptera</taxon>
        <taxon>Endopterygota</taxon>
        <taxon>Diptera</taxon>
        <taxon>Nematocera</taxon>
        <taxon>Sciaroidea</taxon>
        <taxon>Sciaridae</taxon>
        <taxon>Pseudolycoriella</taxon>
    </lineage>
</organism>
<comment type="caution">
    <text evidence="1">The sequence shown here is derived from an EMBL/GenBank/DDBJ whole genome shotgun (WGS) entry which is preliminary data.</text>
</comment>
<name>A0A9Q0N560_9DIPT</name>
<sequence>MTIDLSIVMSVVDVRRSEMQVSKHCDGGLNSLDLRLNTSLVLDLNRQIQVSPHISTRSPDLSGFNRTV</sequence>
<evidence type="ECO:0000313" key="2">
    <source>
        <dbReference type="Proteomes" id="UP001151699"/>
    </source>
</evidence>
<dbReference type="EMBL" id="WJQU01000002">
    <property type="protein sequence ID" value="KAJ6643322.1"/>
    <property type="molecule type" value="Genomic_DNA"/>
</dbReference>
<dbReference type="Proteomes" id="UP001151699">
    <property type="component" value="Chromosome B"/>
</dbReference>
<evidence type="ECO:0000313" key="1">
    <source>
        <dbReference type="EMBL" id="KAJ6643322.1"/>
    </source>
</evidence>
<accession>A0A9Q0N560</accession>
<reference evidence="1" key="1">
    <citation type="submission" date="2022-07" db="EMBL/GenBank/DDBJ databases">
        <authorList>
            <person name="Trinca V."/>
            <person name="Uliana J.V.C."/>
            <person name="Torres T.T."/>
            <person name="Ward R.J."/>
            <person name="Monesi N."/>
        </authorList>
    </citation>
    <scope>NUCLEOTIDE SEQUENCE</scope>
    <source>
        <strain evidence="1">HSMRA1968</strain>
        <tissue evidence="1">Whole embryos</tissue>
    </source>
</reference>
<keyword evidence="2" id="KW-1185">Reference proteome</keyword>
<proteinExistence type="predicted"/>
<protein>
    <submittedName>
        <fullName evidence="1">Uncharacterized protein</fullName>
    </submittedName>
</protein>
<gene>
    <name evidence="1" type="ORF">Bhyg_08282</name>
</gene>
<dbReference type="AlphaFoldDB" id="A0A9Q0N560"/>